<dbReference type="GO" id="GO:0016853">
    <property type="term" value="F:isomerase activity"/>
    <property type="evidence" value="ECO:0007669"/>
    <property type="project" value="UniProtKB-KW"/>
</dbReference>
<gene>
    <name evidence="2" type="ORF">E7512_06055</name>
</gene>
<proteinExistence type="predicted"/>
<dbReference type="Pfam" id="PF01261">
    <property type="entry name" value="AP_endonuc_2"/>
    <property type="match status" value="1"/>
</dbReference>
<dbReference type="AlphaFoldDB" id="A0A928KRB5"/>
<dbReference type="InterPro" id="IPR050312">
    <property type="entry name" value="IolE/XylAMocC-like"/>
</dbReference>
<dbReference type="InterPro" id="IPR013022">
    <property type="entry name" value="Xyl_isomerase-like_TIM-brl"/>
</dbReference>
<sequence length="243" mass="28275">MAQLTNMGFRLFEIFFNTYGELRPDYLNNLKSILDSSGSAVKSIHPFTSGFESMMFFSDYDSRFTDSLDFYRKYFEAAGRLGAEILVLHGQHDYLYSTLSEEEYFERYALLHEAGRRCGIQVAQENVNRFRSEDPGFIRRMREYLGDGCCFVFDIKQAVRAGKDPYEMCRAMGDRLVHIHLNDNNGKSDCLLPGDGTMDYARLMRLLDDFGYSGDFIIEVYRKSFPNLDHLLHSRHFVEQLVK</sequence>
<dbReference type="PANTHER" id="PTHR12110">
    <property type="entry name" value="HYDROXYPYRUVATE ISOMERASE"/>
    <property type="match status" value="1"/>
</dbReference>
<accession>A0A928KRB5</accession>
<dbReference type="PANTHER" id="PTHR12110:SF41">
    <property type="entry name" value="INOSOSE DEHYDRATASE"/>
    <property type="match status" value="1"/>
</dbReference>
<organism evidence="2 3">
    <name type="scientific">Faecalispora sporosphaeroides</name>
    <dbReference type="NCBI Taxonomy" id="1549"/>
    <lineage>
        <taxon>Bacteria</taxon>
        <taxon>Bacillati</taxon>
        <taxon>Bacillota</taxon>
        <taxon>Clostridia</taxon>
        <taxon>Eubacteriales</taxon>
        <taxon>Oscillospiraceae</taxon>
        <taxon>Faecalispora</taxon>
    </lineage>
</organism>
<feature type="domain" description="Xylose isomerase-like TIM barrel" evidence="1">
    <location>
        <begin position="4"/>
        <end position="231"/>
    </location>
</feature>
<dbReference type="Proteomes" id="UP000754750">
    <property type="component" value="Unassembled WGS sequence"/>
</dbReference>
<dbReference type="SUPFAM" id="SSF51658">
    <property type="entry name" value="Xylose isomerase-like"/>
    <property type="match status" value="1"/>
</dbReference>
<evidence type="ECO:0000259" key="1">
    <source>
        <dbReference type="Pfam" id="PF01261"/>
    </source>
</evidence>
<keyword evidence="2" id="KW-0413">Isomerase</keyword>
<evidence type="ECO:0000313" key="2">
    <source>
        <dbReference type="EMBL" id="MBE6833135.1"/>
    </source>
</evidence>
<reference evidence="2" key="1">
    <citation type="submission" date="2019-04" db="EMBL/GenBank/DDBJ databases">
        <title>Evolution of Biomass-Degrading Anaerobic Consortia Revealed by Metagenomics.</title>
        <authorList>
            <person name="Peng X."/>
        </authorList>
    </citation>
    <scope>NUCLEOTIDE SEQUENCE</scope>
    <source>
        <strain evidence="2">SIG551</strain>
    </source>
</reference>
<name>A0A928KRB5_9FIRM</name>
<protein>
    <submittedName>
        <fullName evidence="2">Sugar phosphate isomerase/epimerase</fullName>
    </submittedName>
</protein>
<dbReference type="InterPro" id="IPR036237">
    <property type="entry name" value="Xyl_isomerase-like_sf"/>
</dbReference>
<dbReference type="Gene3D" id="3.20.20.150">
    <property type="entry name" value="Divalent-metal-dependent TIM barrel enzymes"/>
    <property type="match status" value="1"/>
</dbReference>
<dbReference type="RefSeq" id="WP_326840205.1">
    <property type="nucleotide sequence ID" value="NZ_SVNY01000002.1"/>
</dbReference>
<evidence type="ECO:0000313" key="3">
    <source>
        <dbReference type="Proteomes" id="UP000754750"/>
    </source>
</evidence>
<dbReference type="EMBL" id="SVNY01000002">
    <property type="protein sequence ID" value="MBE6833135.1"/>
    <property type="molecule type" value="Genomic_DNA"/>
</dbReference>
<comment type="caution">
    <text evidence="2">The sequence shown here is derived from an EMBL/GenBank/DDBJ whole genome shotgun (WGS) entry which is preliminary data.</text>
</comment>